<evidence type="ECO:0000256" key="1">
    <source>
        <dbReference type="ARBA" id="ARBA00004138"/>
    </source>
</evidence>
<dbReference type="AlphaFoldDB" id="A0A8S3JTW9"/>
<evidence type="ECO:0000256" key="2">
    <source>
        <dbReference type="ARBA" id="ARBA00004245"/>
    </source>
</evidence>
<dbReference type="Proteomes" id="UP000681720">
    <property type="component" value="Unassembled WGS sequence"/>
</dbReference>
<dbReference type="GO" id="GO:0097546">
    <property type="term" value="C:ciliary base"/>
    <property type="evidence" value="ECO:0007669"/>
    <property type="project" value="TreeGrafter"/>
</dbReference>
<proteinExistence type="inferred from homology"/>
<comment type="similarity">
    <text evidence="6">Belongs to the CFAP144 family.</text>
</comment>
<dbReference type="PANTHER" id="PTHR33865">
    <property type="entry name" value="PROTEIN FAM183B"/>
    <property type="match status" value="1"/>
</dbReference>
<evidence type="ECO:0000256" key="5">
    <source>
        <dbReference type="ARBA" id="ARBA00023273"/>
    </source>
</evidence>
<gene>
    <name evidence="7" type="ORF">GIL414_LOCUS84367</name>
</gene>
<evidence type="ECO:0000313" key="8">
    <source>
        <dbReference type="Proteomes" id="UP000681720"/>
    </source>
</evidence>
<comment type="caution">
    <text evidence="7">The sequence shown here is derived from an EMBL/GenBank/DDBJ whole genome shotgun (WGS) entry which is preliminary data.</text>
</comment>
<keyword evidence="5" id="KW-0966">Cell projection</keyword>
<evidence type="ECO:0000313" key="7">
    <source>
        <dbReference type="EMBL" id="CAF5221080.1"/>
    </source>
</evidence>
<evidence type="ECO:0000256" key="3">
    <source>
        <dbReference type="ARBA" id="ARBA00022490"/>
    </source>
</evidence>
<evidence type="ECO:0000256" key="6">
    <source>
        <dbReference type="ARBA" id="ARBA00034777"/>
    </source>
</evidence>
<reference evidence="7" key="1">
    <citation type="submission" date="2021-02" db="EMBL/GenBank/DDBJ databases">
        <authorList>
            <person name="Nowell W R."/>
        </authorList>
    </citation>
    <scope>NUCLEOTIDE SEQUENCE</scope>
</reference>
<feature type="non-terminal residue" evidence="7">
    <location>
        <position position="123"/>
    </location>
</feature>
<protein>
    <recommendedName>
        <fullName evidence="9">Protein FAM183A</fullName>
    </recommendedName>
</protein>
<organism evidence="7 8">
    <name type="scientific">Rotaria magnacalcarata</name>
    <dbReference type="NCBI Taxonomy" id="392030"/>
    <lineage>
        <taxon>Eukaryota</taxon>
        <taxon>Metazoa</taxon>
        <taxon>Spiralia</taxon>
        <taxon>Gnathifera</taxon>
        <taxon>Rotifera</taxon>
        <taxon>Eurotatoria</taxon>
        <taxon>Bdelloidea</taxon>
        <taxon>Philodinida</taxon>
        <taxon>Philodinidae</taxon>
        <taxon>Rotaria</taxon>
    </lineage>
</organism>
<dbReference type="GO" id="GO:0005856">
    <property type="term" value="C:cytoskeleton"/>
    <property type="evidence" value="ECO:0007669"/>
    <property type="project" value="UniProtKB-SubCell"/>
</dbReference>
<feature type="non-terminal residue" evidence="7">
    <location>
        <position position="1"/>
    </location>
</feature>
<dbReference type="InterPro" id="IPR029214">
    <property type="entry name" value="CFAP144"/>
</dbReference>
<evidence type="ECO:0008006" key="9">
    <source>
        <dbReference type="Google" id="ProtNLM"/>
    </source>
</evidence>
<keyword evidence="3" id="KW-0963">Cytoplasm</keyword>
<dbReference type="PANTHER" id="PTHR33865:SF3">
    <property type="entry name" value="PROTEIN FAM183B"/>
    <property type="match status" value="1"/>
</dbReference>
<dbReference type="Pfam" id="PF14886">
    <property type="entry name" value="FAM183"/>
    <property type="match status" value="1"/>
</dbReference>
<name>A0A8S3JTW9_9BILA</name>
<keyword evidence="4" id="KW-0206">Cytoskeleton</keyword>
<evidence type="ECO:0000256" key="4">
    <source>
        <dbReference type="ARBA" id="ARBA00023212"/>
    </source>
</evidence>
<sequence>ADGGGKDKKKGREPKNQVHQEAILVETIRKELAQQQLFTNYSVNPFKKSEALTPKPNVYPDENAGEDTSFIDIIHRANLEPEKKYKQPQTTNQEIGWFHEPLLKVNRADIRLNFPMVKSEISA</sequence>
<comment type="subcellular location">
    <subcellularLocation>
        <location evidence="1">Cell projection</location>
        <location evidence="1">Cilium</location>
    </subcellularLocation>
    <subcellularLocation>
        <location evidence="2">Cytoplasm</location>
        <location evidence="2">Cytoskeleton</location>
    </subcellularLocation>
</comment>
<accession>A0A8S3JTW9</accession>
<dbReference type="EMBL" id="CAJOBJ010366045">
    <property type="protein sequence ID" value="CAF5221080.1"/>
    <property type="molecule type" value="Genomic_DNA"/>
</dbReference>